<name>A0A8J6XGW0_9CYAN</name>
<dbReference type="EMBL" id="JACXAE010000098">
    <property type="protein sequence ID" value="MBD2776570.1"/>
    <property type="molecule type" value="Genomic_DNA"/>
</dbReference>
<evidence type="ECO:0000313" key="1">
    <source>
        <dbReference type="EMBL" id="MBD2776570.1"/>
    </source>
</evidence>
<keyword evidence="2" id="KW-1185">Reference proteome</keyword>
<accession>A0A8J6XGW0</accession>
<comment type="caution">
    <text evidence="1">The sequence shown here is derived from an EMBL/GenBank/DDBJ whole genome shotgun (WGS) entry which is preliminary data.</text>
</comment>
<dbReference type="AlphaFoldDB" id="A0A8J6XGW0"/>
<proteinExistence type="predicted"/>
<dbReference type="Proteomes" id="UP000629098">
    <property type="component" value="Unassembled WGS sequence"/>
</dbReference>
<reference evidence="1" key="1">
    <citation type="submission" date="2020-09" db="EMBL/GenBank/DDBJ databases">
        <title>Iningainema tapete sp. nov. (Scytonemataceae, Cyanobacteria) from greenhouses in central Florida (USA) produces two types of nodularin with biosynthetic potential for microcystin-LR and anabaenopeptins.</title>
        <authorList>
            <person name="Berthold D.E."/>
            <person name="Lefler F.W."/>
            <person name="Huang I.-S."/>
            <person name="Abdulla H."/>
            <person name="Zimba P.V."/>
            <person name="Laughinghouse H.D. IV."/>
        </authorList>
    </citation>
    <scope>NUCLEOTIDE SEQUENCE</scope>
    <source>
        <strain evidence="1">BLCCT55</strain>
    </source>
</reference>
<dbReference type="RefSeq" id="WP_190835643.1">
    <property type="nucleotide sequence ID" value="NZ_CAWPPI010000098.1"/>
</dbReference>
<evidence type="ECO:0000313" key="2">
    <source>
        <dbReference type="Proteomes" id="UP000629098"/>
    </source>
</evidence>
<organism evidence="1 2">
    <name type="scientific">Iningainema tapete BLCC-T55</name>
    <dbReference type="NCBI Taxonomy" id="2748662"/>
    <lineage>
        <taxon>Bacteria</taxon>
        <taxon>Bacillati</taxon>
        <taxon>Cyanobacteriota</taxon>
        <taxon>Cyanophyceae</taxon>
        <taxon>Nostocales</taxon>
        <taxon>Scytonemataceae</taxon>
        <taxon>Iningainema tapete</taxon>
    </lineage>
</organism>
<gene>
    <name evidence="1" type="ORF">ICL16_32090</name>
</gene>
<sequence length="49" mass="5329">MISPLLIATLIRHHPTNYQHPSRRRCEGICVGTIEITAITTPAALGAYA</sequence>
<protein>
    <submittedName>
        <fullName evidence="1">Uncharacterized protein</fullName>
    </submittedName>
</protein>